<evidence type="ECO:0000259" key="8">
    <source>
        <dbReference type="Pfam" id="PF05922"/>
    </source>
</evidence>
<dbReference type="GO" id="GO:0006508">
    <property type="term" value="P:proteolysis"/>
    <property type="evidence" value="ECO:0007669"/>
    <property type="project" value="UniProtKB-KW"/>
</dbReference>
<dbReference type="SUPFAM" id="SSF52743">
    <property type="entry name" value="Subtilisin-like"/>
    <property type="match status" value="1"/>
</dbReference>
<dbReference type="InterPro" id="IPR034193">
    <property type="entry name" value="PCSK9_ProteinaseK-like"/>
</dbReference>
<proteinExistence type="inferred from homology"/>
<dbReference type="PROSITE" id="PS51892">
    <property type="entry name" value="SUBTILASE"/>
    <property type="match status" value="1"/>
</dbReference>
<dbReference type="PANTHER" id="PTHR43806">
    <property type="entry name" value="PEPTIDASE S8"/>
    <property type="match status" value="1"/>
</dbReference>
<evidence type="ECO:0008006" key="11">
    <source>
        <dbReference type="Google" id="ProtNLM"/>
    </source>
</evidence>
<evidence type="ECO:0000256" key="4">
    <source>
        <dbReference type="ARBA" id="ARBA00022825"/>
    </source>
</evidence>
<keyword evidence="4" id="KW-0720">Serine protease</keyword>
<feature type="domain" description="Inhibitor I9" evidence="8">
    <location>
        <begin position="67"/>
        <end position="110"/>
    </location>
</feature>
<keyword evidence="3" id="KW-0378">Hydrolase</keyword>
<dbReference type="PRINTS" id="PR00723">
    <property type="entry name" value="SUBTILISIN"/>
</dbReference>
<dbReference type="PROSITE" id="PS00136">
    <property type="entry name" value="SUBTILASE_ASP"/>
    <property type="match status" value="1"/>
</dbReference>
<evidence type="ECO:0000256" key="6">
    <source>
        <dbReference type="SAM" id="SignalP"/>
    </source>
</evidence>
<evidence type="ECO:0000256" key="2">
    <source>
        <dbReference type="ARBA" id="ARBA00022670"/>
    </source>
</evidence>
<dbReference type="InterPro" id="IPR010259">
    <property type="entry name" value="S8pro/Inhibitor_I9"/>
</dbReference>
<dbReference type="EMBL" id="BOOU01000067">
    <property type="protein sequence ID" value="GII79995.1"/>
    <property type="molecule type" value="Genomic_DNA"/>
</dbReference>
<dbReference type="Gene3D" id="3.40.50.200">
    <property type="entry name" value="Peptidase S8/S53 domain"/>
    <property type="match status" value="1"/>
</dbReference>
<dbReference type="InterPro" id="IPR023827">
    <property type="entry name" value="Peptidase_S8_Asp-AS"/>
</dbReference>
<feature type="signal peptide" evidence="6">
    <location>
        <begin position="1"/>
        <end position="22"/>
    </location>
</feature>
<evidence type="ECO:0000256" key="3">
    <source>
        <dbReference type="ARBA" id="ARBA00022801"/>
    </source>
</evidence>
<keyword evidence="10" id="KW-1185">Reference proteome</keyword>
<evidence type="ECO:0000313" key="9">
    <source>
        <dbReference type="EMBL" id="GII79995.1"/>
    </source>
</evidence>
<comment type="similarity">
    <text evidence="1 5">Belongs to the peptidase S8 family.</text>
</comment>
<keyword evidence="6" id="KW-0732">Signal</keyword>
<feature type="domain" description="Peptidase S8/S53" evidence="7">
    <location>
        <begin position="154"/>
        <end position="382"/>
    </location>
</feature>
<accession>A0A919V750</accession>
<evidence type="ECO:0000256" key="1">
    <source>
        <dbReference type="ARBA" id="ARBA00011073"/>
    </source>
</evidence>
<dbReference type="GO" id="GO:0005615">
    <property type="term" value="C:extracellular space"/>
    <property type="evidence" value="ECO:0007669"/>
    <property type="project" value="TreeGrafter"/>
</dbReference>
<protein>
    <recommendedName>
        <fullName evidence="11">Peptidase inhibitor I9</fullName>
    </recommendedName>
</protein>
<sequence>MLRVLCATACLLAAPVVPVPPAAGGPAAGVVARAPAPGPPPVPRFIPGRYVVLLRPGQRPARLAALAGARPIYVYTKVINGFAARLTEAQVVRLLGDPGVAAVERDAVIQAYEGTVRPGPARTPAARPTTSWGLDRLDQRWPPLNGRFDSRYDGRGVTAYIIDTGIDPRHPQFTGRIAPGYTAIDDNHGTDDCAGHGTSVAALAGGTTWGVAPKIRLAPVRVMDCGGTGSYSSAIAGLDWVARNAVRPAVAGISLGAAASPALNLASHELSRLGVFLSVAAGDHATTACLVSPAAVATSLAVAAATSADRPAAFTDTGPCVDLFAPGVDVVTASAGGGTRRVSGTAYAAGYATGVAALYKQARGDTDSVTLLAQIIADATPGAVRGVPADTTDRLLCTAGLAGPAPPG</sequence>
<reference evidence="9" key="1">
    <citation type="submission" date="2021-01" db="EMBL/GenBank/DDBJ databases">
        <title>Whole genome shotgun sequence of Sphaerisporangium rufum NBRC 109079.</title>
        <authorList>
            <person name="Komaki H."/>
            <person name="Tamura T."/>
        </authorList>
    </citation>
    <scope>NUCLEOTIDE SEQUENCE</scope>
    <source>
        <strain evidence="9">NBRC 109079</strain>
    </source>
</reference>
<comment type="caution">
    <text evidence="5">Lacks conserved residue(s) required for the propagation of feature annotation.</text>
</comment>
<dbReference type="CDD" id="cd04077">
    <property type="entry name" value="Peptidases_S8_PCSK9_ProteinaseK_like"/>
    <property type="match status" value="1"/>
</dbReference>
<organism evidence="9 10">
    <name type="scientific">Sphaerisporangium rufum</name>
    <dbReference type="NCBI Taxonomy" id="1381558"/>
    <lineage>
        <taxon>Bacteria</taxon>
        <taxon>Bacillati</taxon>
        <taxon>Actinomycetota</taxon>
        <taxon>Actinomycetes</taxon>
        <taxon>Streptosporangiales</taxon>
        <taxon>Streptosporangiaceae</taxon>
        <taxon>Sphaerisporangium</taxon>
    </lineage>
</organism>
<dbReference type="Proteomes" id="UP000655287">
    <property type="component" value="Unassembled WGS sequence"/>
</dbReference>
<keyword evidence="2" id="KW-0645">Protease</keyword>
<dbReference type="SUPFAM" id="SSF54897">
    <property type="entry name" value="Protease propeptides/inhibitors"/>
    <property type="match status" value="1"/>
</dbReference>
<dbReference type="InterPro" id="IPR015500">
    <property type="entry name" value="Peptidase_S8_subtilisin-rel"/>
</dbReference>
<dbReference type="Pfam" id="PF05922">
    <property type="entry name" value="Inhibitor_I9"/>
    <property type="match status" value="1"/>
</dbReference>
<comment type="caution">
    <text evidence="9">The sequence shown here is derived from an EMBL/GenBank/DDBJ whole genome shotgun (WGS) entry which is preliminary data.</text>
</comment>
<dbReference type="InterPro" id="IPR037045">
    <property type="entry name" value="S8pro/Inhibitor_I9_sf"/>
</dbReference>
<dbReference type="InterPro" id="IPR000209">
    <property type="entry name" value="Peptidase_S8/S53_dom"/>
</dbReference>
<dbReference type="RefSeq" id="WP_203990241.1">
    <property type="nucleotide sequence ID" value="NZ_BOOU01000067.1"/>
</dbReference>
<name>A0A919V750_9ACTN</name>
<evidence type="ECO:0000256" key="5">
    <source>
        <dbReference type="PROSITE-ProRule" id="PRU01240"/>
    </source>
</evidence>
<dbReference type="Gene3D" id="3.30.70.80">
    <property type="entry name" value="Peptidase S8 propeptide/proteinase inhibitor I9"/>
    <property type="match status" value="1"/>
</dbReference>
<dbReference type="AlphaFoldDB" id="A0A919V750"/>
<gene>
    <name evidence="9" type="ORF">Sru01_49770</name>
</gene>
<evidence type="ECO:0000259" key="7">
    <source>
        <dbReference type="Pfam" id="PF00082"/>
    </source>
</evidence>
<dbReference type="InterPro" id="IPR036852">
    <property type="entry name" value="Peptidase_S8/S53_dom_sf"/>
</dbReference>
<feature type="chain" id="PRO_5036930273" description="Peptidase inhibitor I9" evidence="6">
    <location>
        <begin position="23"/>
        <end position="408"/>
    </location>
</feature>
<dbReference type="GO" id="GO:0004252">
    <property type="term" value="F:serine-type endopeptidase activity"/>
    <property type="evidence" value="ECO:0007669"/>
    <property type="project" value="InterPro"/>
</dbReference>
<dbReference type="InterPro" id="IPR050131">
    <property type="entry name" value="Peptidase_S8_subtilisin-like"/>
</dbReference>
<dbReference type="Pfam" id="PF00082">
    <property type="entry name" value="Peptidase_S8"/>
    <property type="match status" value="1"/>
</dbReference>
<dbReference type="PANTHER" id="PTHR43806:SF11">
    <property type="entry name" value="CEREVISIN-RELATED"/>
    <property type="match status" value="1"/>
</dbReference>
<evidence type="ECO:0000313" key="10">
    <source>
        <dbReference type="Proteomes" id="UP000655287"/>
    </source>
</evidence>